<sequence length="81" mass="8900">MRGFWAVILFVLAVPLIFPGTFIWPLALLSLIMLSGAIAIVLSIPGDERRPVATIFAWTCGFLMLADVAALAFWGIFYIRG</sequence>
<evidence type="ECO:0000313" key="2">
    <source>
        <dbReference type="EMBL" id="ABQ70777.1"/>
    </source>
</evidence>
<reference evidence="2 3" key="1">
    <citation type="journal article" date="2010" name="J. Bacteriol.">
        <title>Genome sequence of the dioxin-mineralizing bacterium Sphingomonas wittichii RW1.</title>
        <authorList>
            <person name="Miller T.R."/>
            <person name="Delcher A.L."/>
            <person name="Salzberg S.L."/>
            <person name="Saunders E."/>
            <person name="Detter J.C."/>
            <person name="Halden R.U."/>
        </authorList>
    </citation>
    <scope>NUCLEOTIDE SEQUENCE [LARGE SCALE GENOMIC DNA]</scope>
    <source>
        <strain evidence="3">DSM 6014 / CCUG 31198 / JCM 15750 / NBRC 105917 / EY 4224 / RW1</strain>
    </source>
</reference>
<dbReference type="AlphaFoldDB" id="A0A9J9HFR1"/>
<protein>
    <submittedName>
        <fullName evidence="2">Uncharacterized protein</fullName>
    </submittedName>
</protein>
<feature type="transmembrane region" description="Helical" evidence="1">
    <location>
        <begin position="23"/>
        <end position="44"/>
    </location>
</feature>
<proteinExistence type="predicted"/>
<keyword evidence="1" id="KW-0812">Transmembrane</keyword>
<keyword evidence="1" id="KW-1133">Transmembrane helix</keyword>
<evidence type="ECO:0000256" key="1">
    <source>
        <dbReference type="SAM" id="Phobius"/>
    </source>
</evidence>
<dbReference type="EMBL" id="CP000699">
    <property type="protein sequence ID" value="ABQ70777.1"/>
    <property type="molecule type" value="Genomic_DNA"/>
</dbReference>
<dbReference type="Proteomes" id="UP000001989">
    <property type="component" value="Chromosome"/>
</dbReference>
<organism evidence="2 3">
    <name type="scientific">Rhizorhabdus wittichii (strain DSM 6014 / CCUG 31198 / JCM 15750 / NBRC 105917 / EY 4224 / RW1)</name>
    <name type="common">Sphingomonas wittichii</name>
    <dbReference type="NCBI Taxonomy" id="392499"/>
    <lineage>
        <taxon>Bacteria</taxon>
        <taxon>Pseudomonadati</taxon>
        <taxon>Pseudomonadota</taxon>
        <taxon>Alphaproteobacteria</taxon>
        <taxon>Sphingomonadales</taxon>
        <taxon>Sphingomonadaceae</taxon>
        <taxon>Rhizorhabdus</taxon>
    </lineage>
</organism>
<gene>
    <name evidence="2" type="ordered locus">Swit_4439</name>
</gene>
<feature type="transmembrane region" description="Helical" evidence="1">
    <location>
        <begin position="56"/>
        <end position="79"/>
    </location>
</feature>
<name>A0A9J9HFR1_RHIWR</name>
<keyword evidence="1" id="KW-0472">Membrane</keyword>
<evidence type="ECO:0000313" key="3">
    <source>
        <dbReference type="Proteomes" id="UP000001989"/>
    </source>
</evidence>
<accession>A0A9J9HFR1</accession>
<dbReference type="KEGG" id="swi:Swit_4439"/>
<keyword evidence="3" id="KW-1185">Reference proteome</keyword>